<dbReference type="RefSeq" id="WP_092986997.1">
    <property type="nucleotide sequence ID" value="NZ_FNFY01000018.1"/>
</dbReference>
<dbReference type="PROSITE" id="PS50889">
    <property type="entry name" value="S4"/>
    <property type="match status" value="1"/>
</dbReference>
<evidence type="ECO:0000256" key="2">
    <source>
        <dbReference type="ARBA" id="ARBA00010876"/>
    </source>
</evidence>
<evidence type="ECO:0000256" key="3">
    <source>
        <dbReference type="ARBA" id="ARBA00023235"/>
    </source>
</evidence>
<evidence type="ECO:0000313" key="8">
    <source>
        <dbReference type="EMBL" id="SDL01486.1"/>
    </source>
</evidence>
<dbReference type="InterPro" id="IPR006224">
    <property type="entry name" value="PsdUridine_synth_RluA-like_CS"/>
</dbReference>
<evidence type="ECO:0000256" key="5">
    <source>
        <dbReference type="PROSITE-ProRule" id="PRU00182"/>
    </source>
</evidence>
<dbReference type="InterPro" id="IPR020103">
    <property type="entry name" value="PsdUridine_synth_cat_dom_sf"/>
</dbReference>
<accession>A0A1G9GLF2</accession>
<gene>
    <name evidence="8" type="ORF">SAMN05216216_1187</name>
</gene>
<evidence type="ECO:0000256" key="4">
    <source>
        <dbReference type="PIRSR" id="PIRSR606225-1"/>
    </source>
</evidence>
<dbReference type="Proteomes" id="UP000199008">
    <property type="component" value="Unassembled WGS sequence"/>
</dbReference>
<proteinExistence type="inferred from homology"/>
<dbReference type="CDD" id="cd02869">
    <property type="entry name" value="PseudoU_synth_RluA_like"/>
    <property type="match status" value="1"/>
</dbReference>
<comment type="catalytic activity">
    <reaction evidence="1 6">
        <text>a uridine in RNA = a pseudouridine in RNA</text>
        <dbReference type="Rhea" id="RHEA:48348"/>
        <dbReference type="Rhea" id="RHEA-COMP:12068"/>
        <dbReference type="Rhea" id="RHEA-COMP:12069"/>
        <dbReference type="ChEBI" id="CHEBI:65314"/>
        <dbReference type="ChEBI" id="CHEBI:65315"/>
    </reaction>
</comment>
<comment type="function">
    <text evidence="6">Responsible for synthesis of pseudouridine from uracil.</text>
</comment>
<dbReference type="PANTHER" id="PTHR21600">
    <property type="entry name" value="MITOCHONDRIAL RNA PSEUDOURIDINE SYNTHASE"/>
    <property type="match status" value="1"/>
</dbReference>
<dbReference type="Pfam" id="PF00849">
    <property type="entry name" value="PseudoU_synth_2"/>
    <property type="match status" value="1"/>
</dbReference>
<dbReference type="NCBIfam" id="TIGR00005">
    <property type="entry name" value="rluA_subfam"/>
    <property type="match status" value="1"/>
</dbReference>
<sequence>MTKRININEPEEEWIVDESTELLKFLFKVMPERSKKSVKGILSRRQVFVNGESTTQFNDPLSPGDSVSIEKRTAKHDARIRGVKILHEDEDIIVIEKEAGLLSIASEKENKMTAYRQLSDYMQHIHPKSRIFVVHRLDRDTSGVMIFAKSKRIQQKLQNAWQESVPERSYIALVEGTVKEDGTITSWLTENKALMVRSSKNPNKGKKAITNYKVLKSNSKLSLLQVNLETGRKNQIRVHMQDLKHPIVGDKKYGSHINPIKRVGLHAQTIGFIHPTTKEYLKFESKVPDAFTKIF</sequence>
<name>A0A1G9GLF2_9BACL</name>
<evidence type="ECO:0000313" key="9">
    <source>
        <dbReference type="Proteomes" id="UP000199008"/>
    </source>
</evidence>
<dbReference type="SUPFAM" id="SSF55120">
    <property type="entry name" value="Pseudouridine synthase"/>
    <property type="match status" value="1"/>
</dbReference>
<feature type="domain" description="Pseudouridine synthase RsuA/RluA-like" evidence="7">
    <location>
        <begin position="91"/>
        <end position="241"/>
    </location>
</feature>
<dbReference type="Gene3D" id="3.30.2350.10">
    <property type="entry name" value="Pseudouridine synthase"/>
    <property type="match status" value="1"/>
</dbReference>
<dbReference type="GO" id="GO:0009982">
    <property type="term" value="F:pseudouridine synthase activity"/>
    <property type="evidence" value="ECO:0007669"/>
    <property type="project" value="InterPro"/>
</dbReference>
<dbReference type="GO" id="GO:0140098">
    <property type="term" value="F:catalytic activity, acting on RNA"/>
    <property type="evidence" value="ECO:0007669"/>
    <property type="project" value="UniProtKB-ARBA"/>
</dbReference>
<dbReference type="STRING" id="576118.SAMN05216216_1187"/>
<evidence type="ECO:0000256" key="6">
    <source>
        <dbReference type="RuleBase" id="RU362028"/>
    </source>
</evidence>
<dbReference type="InterPro" id="IPR006225">
    <property type="entry name" value="PsdUridine_synth_RluC/D"/>
</dbReference>
<dbReference type="OrthoDB" id="9807829at2"/>
<keyword evidence="9" id="KW-1185">Reference proteome</keyword>
<organism evidence="8 9">
    <name type="scientific">Lacicoccus qingdaonensis</name>
    <dbReference type="NCBI Taxonomy" id="576118"/>
    <lineage>
        <taxon>Bacteria</taxon>
        <taxon>Bacillati</taxon>
        <taxon>Bacillota</taxon>
        <taxon>Bacilli</taxon>
        <taxon>Bacillales</taxon>
        <taxon>Salinicoccaceae</taxon>
        <taxon>Lacicoccus</taxon>
    </lineage>
</organism>
<dbReference type="EMBL" id="FNFY01000018">
    <property type="protein sequence ID" value="SDL01486.1"/>
    <property type="molecule type" value="Genomic_DNA"/>
</dbReference>
<dbReference type="InterPro" id="IPR006145">
    <property type="entry name" value="PsdUridine_synth_RsuA/RluA"/>
</dbReference>
<feature type="active site" evidence="4">
    <location>
        <position position="138"/>
    </location>
</feature>
<dbReference type="CDD" id="cd00165">
    <property type="entry name" value="S4"/>
    <property type="match status" value="1"/>
</dbReference>
<comment type="similarity">
    <text evidence="2 6">Belongs to the pseudouridine synthase RluA family.</text>
</comment>
<dbReference type="AlphaFoldDB" id="A0A1G9GLF2"/>
<dbReference type="GO" id="GO:0003723">
    <property type="term" value="F:RNA binding"/>
    <property type="evidence" value="ECO:0007669"/>
    <property type="project" value="UniProtKB-KW"/>
</dbReference>
<evidence type="ECO:0000256" key="1">
    <source>
        <dbReference type="ARBA" id="ARBA00000073"/>
    </source>
</evidence>
<evidence type="ECO:0000259" key="7">
    <source>
        <dbReference type="Pfam" id="PF00849"/>
    </source>
</evidence>
<reference evidence="9" key="1">
    <citation type="submission" date="2016-10" db="EMBL/GenBank/DDBJ databases">
        <authorList>
            <person name="Varghese N."/>
            <person name="Submissions S."/>
        </authorList>
    </citation>
    <scope>NUCLEOTIDE SEQUENCE [LARGE SCALE GENOMIC DNA]</scope>
    <source>
        <strain evidence="9">CGMCC 1.8895</strain>
    </source>
</reference>
<dbReference type="GO" id="GO:0000455">
    <property type="term" value="P:enzyme-directed rRNA pseudouridine synthesis"/>
    <property type="evidence" value="ECO:0007669"/>
    <property type="project" value="TreeGrafter"/>
</dbReference>
<keyword evidence="5" id="KW-0694">RNA-binding</keyword>
<dbReference type="EC" id="5.4.99.-" evidence="6"/>
<dbReference type="PROSITE" id="PS01129">
    <property type="entry name" value="PSI_RLU"/>
    <property type="match status" value="1"/>
</dbReference>
<dbReference type="InterPro" id="IPR050188">
    <property type="entry name" value="RluA_PseudoU_synthase"/>
</dbReference>
<dbReference type="PANTHER" id="PTHR21600:SF44">
    <property type="entry name" value="RIBOSOMAL LARGE SUBUNIT PSEUDOURIDINE SYNTHASE D"/>
    <property type="match status" value="1"/>
</dbReference>
<keyword evidence="3 6" id="KW-0413">Isomerase</keyword>
<protein>
    <recommendedName>
        <fullName evidence="6">Pseudouridine synthase</fullName>
        <ecNumber evidence="6">5.4.99.-</ecNumber>
    </recommendedName>
</protein>